<feature type="transmembrane region" description="Helical" evidence="1">
    <location>
        <begin position="7"/>
        <end position="27"/>
    </location>
</feature>
<sequence length="349" mass="40943">MKYIRFRYIRWAVLALLLIGVWMFRWIPGAGEWYAREVYPGLSVCLSGVASVVPFSLCEVTVIGIGGFLLVYPFVARRKKRSGWHILGREVEVLVWVYVWFYWGWGMNYFRNDFFSRSGVARVSYEEARFHRFLEAYTDSLNASYSPEAFLPEADIRREVKRIYRQVPGYFALTVPKDFQHPKRSLVNGLYSKVGVLGYMGPFFDESHVNHELLPAQYPFTYAHELSHLLGVSQEAEANFWAYQVCVRSANRYVRYCGYFGLLPYIYRDAYRILGEAGCKEWANHIRPDIMRELRAKEIYWGERYSPWIGAVQDAVYNWYLKGNRIPSGTKNYGEVTGMILSLPENWWQ</sequence>
<evidence type="ECO:0000313" key="2">
    <source>
        <dbReference type="EMBL" id="MBD8039748.1"/>
    </source>
</evidence>
<accession>A0ABR8Y6C2</accession>
<feature type="transmembrane region" description="Helical" evidence="1">
    <location>
        <begin position="93"/>
        <end position="110"/>
    </location>
</feature>
<reference evidence="2 3" key="1">
    <citation type="submission" date="2020-08" db="EMBL/GenBank/DDBJ databases">
        <title>A Genomic Blueprint of the Chicken Gut Microbiome.</title>
        <authorList>
            <person name="Gilroy R."/>
            <person name="Ravi A."/>
            <person name="Getino M."/>
            <person name="Pursley I."/>
            <person name="Horton D.L."/>
            <person name="Alikhan N.-F."/>
            <person name="Baker D."/>
            <person name="Gharbi K."/>
            <person name="Hall N."/>
            <person name="Watson M."/>
            <person name="Adriaenssens E.M."/>
            <person name="Foster-Nyarko E."/>
            <person name="Jarju S."/>
            <person name="Secka A."/>
            <person name="Antonio M."/>
            <person name="Oren A."/>
            <person name="Chaudhuri R."/>
            <person name="La Ragione R.M."/>
            <person name="Hildebrand F."/>
            <person name="Pallen M.J."/>
        </authorList>
    </citation>
    <scope>NUCLEOTIDE SEQUENCE [LARGE SCALE GENOMIC DNA]</scope>
    <source>
        <strain evidence="2 3">Sa1CVN1</strain>
    </source>
</reference>
<dbReference type="Pfam" id="PF12725">
    <property type="entry name" value="DUF3810"/>
    <property type="match status" value="1"/>
</dbReference>
<evidence type="ECO:0000313" key="3">
    <source>
        <dbReference type="Proteomes" id="UP000620874"/>
    </source>
</evidence>
<evidence type="ECO:0000256" key="1">
    <source>
        <dbReference type="SAM" id="Phobius"/>
    </source>
</evidence>
<dbReference type="EMBL" id="JACSPP010000009">
    <property type="protein sequence ID" value="MBD8039748.1"/>
    <property type="molecule type" value="Genomic_DNA"/>
</dbReference>
<dbReference type="Proteomes" id="UP000620874">
    <property type="component" value="Unassembled WGS sequence"/>
</dbReference>
<keyword evidence="1" id="KW-1133">Transmembrane helix</keyword>
<dbReference type="InterPro" id="IPR024294">
    <property type="entry name" value="DUF3810"/>
</dbReference>
<keyword evidence="1" id="KW-0472">Membrane</keyword>
<name>A0ABR8Y6C2_9BACT</name>
<keyword evidence="3" id="KW-1185">Reference proteome</keyword>
<keyword evidence="1" id="KW-0812">Transmembrane</keyword>
<proteinExistence type="predicted"/>
<gene>
    <name evidence="2" type="ORF">H9625_04675</name>
</gene>
<comment type="caution">
    <text evidence="2">The sequence shown here is derived from an EMBL/GenBank/DDBJ whole genome shotgun (WGS) entry which is preliminary data.</text>
</comment>
<protein>
    <submittedName>
        <fullName evidence="2">DUF3810 domain-containing protein</fullName>
    </submittedName>
</protein>
<dbReference type="RefSeq" id="WP_191763185.1">
    <property type="nucleotide sequence ID" value="NZ_JACSPP010000009.1"/>
</dbReference>
<feature type="transmembrane region" description="Helical" evidence="1">
    <location>
        <begin position="39"/>
        <end position="72"/>
    </location>
</feature>
<organism evidence="2 3">
    <name type="scientific">Phocaeicola intestinalis</name>
    <dbReference type="NCBI Taxonomy" id="2762212"/>
    <lineage>
        <taxon>Bacteria</taxon>
        <taxon>Pseudomonadati</taxon>
        <taxon>Bacteroidota</taxon>
        <taxon>Bacteroidia</taxon>
        <taxon>Bacteroidales</taxon>
        <taxon>Bacteroidaceae</taxon>
        <taxon>Phocaeicola</taxon>
    </lineage>
</organism>